<reference evidence="2 3" key="1">
    <citation type="submission" date="2023-03" db="EMBL/GenBank/DDBJ databases">
        <title>High-quality genome of Scylla paramamosain provides insights in environmental adaptation.</title>
        <authorList>
            <person name="Zhang L."/>
        </authorList>
    </citation>
    <scope>NUCLEOTIDE SEQUENCE [LARGE SCALE GENOMIC DNA]</scope>
    <source>
        <strain evidence="2">LZ_2023a</strain>
        <tissue evidence="2">Muscle</tissue>
    </source>
</reference>
<sequence length="207" mass="23500">MDEDRLRRLAVLVLLCGVFLVTSWIEDITYTMQETRTSAEKMTGKKVARSEGTEGGKERRGGRKGDYGTSMHEEGEEKEEEEEEGGEEEADYIKKFKAKSRLYVRTSSFHLDLYSCLPRFICELHAQAPGADLTDFEKDVLSLFRNHVVLEGPGSPAYPYQVAAHMGQLWTGVEPSPCHSLYPSCPLSRALLIDLLRNIKTSRRLFY</sequence>
<name>A0AAW0SSV4_SCYPA</name>
<protein>
    <submittedName>
        <fullName evidence="2">Uncharacterized protein</fullName>
    </submittedName>
</protein>
<evidence type="ECO:0000313" key="2">
    <source>
        <dbReference type="EMBL" id="KAK8378385.1"/>
    </source>
</evidence>
<dbReference type="EMBL" id="JARAKH010000045">
    <property type="protein sequence ID" value="KAK8378383.1"/>
    <property type="molecule type" value="Genomic_DNA"/>
</dbReference>
<keyword evidence="3" id="KW-1185">Reference proteome</keyword>
<evidence type="ECO:0000256" key="1">
    <source>
        <dbReference type="SAM" id="MobiDB-lite"/>
    </source>
</evidence>
<dbReference type="AlphaFoldDB" id="A0AAW0SSV4"/>
<organism evidence="2 3">
    <name type="scientific">Scylla paramamosain</name>
    <name type="common">Mud crab</name>
    <dbReference type="NCBI Taxonomy" id="85552"/>
    <lineage>
        <taxon>Eukaryota</taxon>
        <taxon>Metazoa</taxon>
        <taxon>Ecdysozoa</taxon>
        <taxon>Arthropoda</taxon>
        <taxon>Crustacea</taxon>
        <taxon>Multicrustacea</taxon>
        <taxon>Malacostraca</taxon>
        <taxon>Eumalacostraca</taxon>
        <taxon>Eucarida</taxon>
        <taxon>Decapoda</taxon>
        <taxon>Pleocyemata</taxon>
        <taxon>Brachyura</taxon>
        <taxon>Eubrachyura</taxon>
        <taxon>Portunoidea</taxon>
        <taxon>Portunidae</taxon>
        <taxon>Portuninae</taxon>
        <taxon>Scylla</taxon>
    </lineage>
</organism>
<feature type="compositionally biased region" description="Acidic residues" evidence="1">
    <location>
        <begin position="76"/>
        <end position="88"/>
    </location>
</feature>
<dbReference type="EMBL" id="JARAKH010000045">
    <property type="protein sequence ID" value="KAK8378385.1"/>
    <property type="molecule type" value="Genomic_DNA"/>
</dbReference>
<feature type="region of interest" description="Disordered" evidence="1">
    <location>
        <begin position="36"/>
        <end position="88"/>
    </location>
</feature>
<dbReference type="Proteomes" id="UP001487740">
    <property type="component" value="Unassembled WGS sequence"/>
</dbReference>
<feature type="compositionally biased region" description="Basic and acidic residues" evidence="1">
    <location>
        <begin position="37"/>
        <end position="75"/>
    </location>
</feature>
<proteinExistence type="predicted"/>
<comment type="caution">
    <text evidence="2">The sequence shown here is derived from an EMBL/GenBank/DDBJ whole genome shotgun (WGS) entry which is preliminary data.</text>
</comment>
<evidence type="ECO:0000313" key="3">
    <source>
        <dbReference type="Proteomes" id="UP001487740"/>
    </source>
</evidence>
<dbReference type="EMBL" id="JARAKH010000045">
    <property type="protein sequence ID" value="KAK8378384.1"/>
    <property type="molecule type" value="Genomic_DNA"/>
</dbReference>
<accession>A0AAW0SSV4</accession>
<gene>
    <name evidence="2" type="ORF">O3P69_011100</name>
</gene>